<gene>
    <name evidence="1" type="ORF">H2198_003138</name>
</gene>
<proteinExistence type="predicted"/>
<organism evidence="1 2">
    <name type="scientific">Neophaeococcomyces mojaviensis</name>
    <dbReference type="NCBI Taxonomy" id="3383035"/>
    <lineage>
        <taxon>Eukaryota</taxon>
        <taxon>Fungi</taxon>
        <taxon>Dikarya</taxon>
        <taxon>Ascomycota</taxon>
        <taxon>Pezizomycotina</taxon>
        <taxon>Eurotiomycetes</taxon>
        <taxon>Chaetothyriomycetidae</taxon>
        <taxon>Chaetothyriales</taxon>
        <taxon>Chaetothyriales incertae sedis</taxon>
        <taxon>Neophaeococcomyces</taxon>
    </lineage>
</organism>
<keyword evidence="2" id="KW-1185">Reference proteome</keyword>
<evidence type="ECO:0000313" key="2">
    <source>
        <dbReference type="Proteomes" id="UP001172386"/>
    </source>
</evidence>
<reference evidence="1" key="1">
    <citation type="submission" date="2022-10" db="EMBL/GenBank/DDBJ databases">
        <title>Culturing micro-colonial fungi from biological soil crusts in the Mojave desert and describing Neophaeococcomyces mojavensis, and introducing the new genera and species Taxawa tesnikishii.</title>
        <authorList>
            <person name="Kurbessoian T."/>
            <person name="Stajich J.E."/>
        </authorList>
    </citation>
    <scope>NUCLEOTIDE SEQUENCE</scope>
    <source>
        <strain evidence="1">JES_112</strain>
    </source>
</reference>
<protein>
    <submittedName>
        <fullName evidence="1">Uncharacterized protein</fullName>
    </submittedName>
</protein>
<dbReference type="EMBL" id="JAPDRQ010000040">
    <property type="protein sequence ID" value="KAJ9659409.1"/>
    <property type="molecule type" value="Genomic_DNA"/>
</dbReference>
<sequence length="500" mass="56066">MATSETQLQTRSNDGAAFTWLLEHILTYPGTYEIPLRTMYTLNSAPQSQPGSPTSVVGNAFPPSPGGREAANMTTATAAAQLRANLMSHIAQQPSQPTSLPPAFISSFVRKCFSTELAQVDFPQALTALDYIKDLETRRRHEILAALTHLGVERADVQNREAIRKNYPHAYQWIESMEEKERRVEFLYTHVYLGLRRWVLVNEMSLRPFNKQNCLAMLNTLYPPMLNSSQYVAPTKQLTQQILAEQRKAFFRYIQGVEKSGTQVLKTVMSQHARNGEETGWPKVREDLENYLRMANAIIDECLETTGRSISPKSANFPMHEGEEESKRKVDSGISFGSTSGYASNRSSGQSHMTRPSTSSSLSNHSRGTSRDKQLPAAPEDEETITLKPAGSALERIARELRKIGSRSNIRDESKPRPAIQTNYDTTMAEGDSPPPTPGRSLRSKLSLRNMRSSSRVRSGSQSRPVSRNGSASHMEDIPDFDAEKMRREREVWEAQQKGK</sequence>
<comment type="caution">
    <text evidence="1">The sequence shown here is derived from an EMBL/GenBank/DDBJ whole genome shotgun (WGS) entry which is preliminary data.</text>
</comment>
<accession>A0ACC3ACT6</accession>
<evidence type="ECO:0000313" key="1">
    <source>
        <dbReference type="EMBL" id="KAJ9659409.1"/>
    </source>
</evidence>
<name>A0ACC3ACT6_9EURO</name>
<dbReference type="Proteomes" id="UP001172386">
    <property type="component" value="Unassembled WGS sequence"/>
</dbReference>